<gene>
    <name evidence="7" type="ORF">D8780_03830</name>
</gene>
<comment type="similarity">
    <text evidence="2 4">Belongs to the peptidase M16 family.</text>
</comment>
<keyword evidence="8" id="KW-1185">Reference proteome</keyword>
<evidence type="ECO:0000256" key="3">
    <source>
        <dbReference type="ARBA" id="ARBA00023049"/>
    </source>
</evidence>
<evidence type="ECO:0000256" key="2">
    <source>
        <dbReference type="ARBA" id="ARBA00007261"/>
    </source>
</evidence>
<dbReference type="GO" id="GO:0046872">
    <property type="term" value="F:metal ion binding"/>
    <property type="evidence" value="ECO:0007669"/>
    <property type="project" value="InterPro"/>
</dbReference>
<accession>A0A3L7JA19</accession>
<dbReference type="SUPFAM" id="SSF63411">
    <property type="entry name" value="LuxS/MPP-like metallohydrolase"/>
    <property type="match status" value="2"/>
</dbReference>
<dbReference type="InterPro" id="IPR001431">
    <property type="entry name" value="Pept_M16_Zn_BS"/>
</dbReference>
<dbReference type="Pfam" id="PF00675">
    <property type="entry name" value="Peptidase_M16"/>
    <property type="match status" value="1"/>
</dbReference>
<comment type="cofactor">
    <cofactor evidence="1">
        <name>Zn(2+)</name>
        <dbReference type="ChEBI" id="CHEBI:29105"/>
    </cofactor>
</comment>
<dbReference type="Proteomes" id="UP000281094">
    <property type="component" value="Unassembled WGS sequence"/>
</dbReference>
<dbReference type="PANTHER" id="PTHR11851">
    <property type="entry name" value="METALLOPROTEASE"/>
    <property type="match status" value="1"/>
</dbReference>
<dbReference type="GO" id="GO:0004222">
    <property type="term" value="F:metalloendopeptidase activity"/>
    <property type="evidence" value="ECO:0007669"/>
    <property type="project" value="InterPro"/>
</dbReference>
<dbReference type="EMBL" id="RCWN01000001">
    <property type="protein sequence ID" value="RLQ87466.1"/>
    <property type="molecule type" value="Genomic_DNA"/>
</dbReference>
<sequence length="432" mass="47340">MPVETTTLANGLIVATEHRPHVESVVLGLWNHSGSRDERPEEHGIAHLLEHMAFKGTGRRSAEDIAVEIENVGGEINASTSVETTSFFARVLKEDVGLATDILCDILRDSVFDEDELQREKHVIAQELGAAMDTPDDIVFDRFAEAAFQGQPVGRSVLGTRETIETFSSDQLRSYLAREYGADRMIAVAVGAVEHDVFLREIESRLSDLGPHAGAQRATDAVYTGGEFRESRSLLDAQILIGFEGKPFLARDFYASQILATVLGGGMSSRLFQEIRERRGLCYSVSAFHWSFSDAGLFGIHAATGEEDIEELLPVLLDQICTLSNDISEEEVSRARAQLRASLLMSSESSMSRASQIARQFLTHGRVLPRQEVLDRLNDISAERIADLAHRTFMGSVPTVAGIGPLGPLMPYDAIQRRLGSSVVETRQAAAS</sequence>
<dbReference type="InterPro" id="IPR011249">
    <property type="entry name" value="Metalloenz_LuxS/M16"/>
</dbReference>
<evidence type="ECO:0000259" key="5">
    <source>
        <dbReference type="Pfam" id="PF00675"/>
    </source>
</evidence>
<evidence type="ECO:0000313" key="8">
    <source>
        <dbReference type="Proteomes" id="UP000281094"/>
    </source>
</evidence>
<protein>
    <submittedName>
        <fullName evidence="7">Insulinase family protein</fullName>
    </submittedName>
</protein>
<evidence type="ECO:0000313" key="7">
    <source>
        <dbReference type="EMBL" id="RLQ87466.1"/>
    </source>
</evidence>
<keyword evidence="3" id="KW-0482">Metalloprotease</keyword>
<comment type="caution">
    <text evidence="7">The sequence shown here is derived from an EMBL/GenBank/DDBJ whole genome shotgun (WGS) entry which is preliminary data.</text>
</comment>
<organism evidence="7 8">
    <name type="scientific">Notoacmeibacter ruber</name>
    <dbReference type="NCBI Taxonomy" id="2670375"/>
    <lineage>
        <taxon>Bacteria</taxon>
        <taxon>Pseudomonadati</taxon>
        <taxon>Pseudomonadota</taxon>
        <taxon>Alphaproteobacteria</taxon>
        <taxon>Hyphomicrobiales</taxon>
        <taxon>Notoacmeibacteraceae</taxon>
        <taxon>Notoacmeibacter</taxon>
    </lineage>
</organism>
<dbReference type="FunFam" id="3.30.830.10:FF:000008">
    <property type="entry name" value="Mitochondrial-processing peptidase subunit beta"/>
    <property type="match status" value="1"/>
</dbReference>
<dbReference type="InterPro" id="IPR011765">
    <property type="entry name" value="Pept_M16_N"/>
</dbReference>
<dbReference type="AlphaFoldDB" id="A0A3L7JA19"/>
<evidence type="ECO:0000256" key="4">
    <source>
        <dbReference type="RuleBase" id="RU004447"/>
    </source>
</evidence>
<dbReference type="PANTHER" id="PTHR11851:SF49">
    <property type="entry name" value="MITOCHONDRIAL-PROCESSING PEPTIDASE SUBUNIT ALPHA"/>
    <property type="match status" value="1"/>
</dbReference>
<feature type="domain" description="Peptidase M16 C-terminal" evidence="6">
    <location>
        <begin position="167"/>
        <end position="339"/>
    </location>
</feature>
<name>A0A3L7JA19_9HYPH</name>
<dbReference type="GO" id="GO:0006508">
    <property type="term" value="P:proteolysis"/>
    <property type="evidence" value="ECO:0007669"/>
    <property type="project" value="InterPro"/>
</dbReference>
<proteinExistence type="inferred from homology"/>
<keyword evidence="3" id="KW-0645">Protease</keyword>
<dbReference type="RefSeq" id="WP_121644434.1">
    <property type="nucleotide sequence ID" value="NZ_RCWN01000001.1"/>
</dbReference>
<evidence type="ECO:0000256" key="1">
    <source>
        <dbReference type="ARBA" id="ARBA00001947"/>
    </source>
</evidence>
<reference evidence="7 8" key="1">
    <citation type="submission" date="2018-10" db="EMBL/GenBank/DDBJ databases">
        <title>Notoacmeibacter sp. M2BS9Y-3-1, whole genome shotgun sequence.</title>
        <authorList>
            <person name="Tuo L."/>
        </authorList>
    </citation>
    <scope>NUCLEOTIDE SEQUENCE [LARGE SCALE GENOMIC DNA]</scope>
    <source>
        <strain evidence="7 8">M2BS9Y-3-1</strain>
    </source>
</reference>
<keyword evidence="3" id="KW-0378">Hydrolase</keyword>
<dbReference type="PROSITE" id="PS00143">
    <property type="entry name" value="INSULINASE"/>
    <property type="match status" value="1"/>
</dbReference>
<feature type="domain" description="Peptidase M16 N-terminal" evidence="5">
    <location>
        <begin position="14"/>
        <end position="160"/>
    </location>
</feature>
<dbReference type="Pfam" id="PF05193">
    <property type="entry name" value="Peptidase_M16_C"/>
    <property type="match status" value="1"/>
</dbReference>
<dbReference type="InterPro" id="IPR007863">
    <property type="entry name" value="Peptidase_M16_C"/>
</dbReference>
<evidence type="ECO:0000259" key="6">
    <source>
        <dbReference type="Pfam" id="PF05193"/>
    </source>
</evidence>
<dbReference type="Gene3D" id="3.30.830.10">
    <property type="entry name" value="Metalloenzyme, LuxS/M16 peptidase-like"/>
    <property type="match status" value="2"/>
</dbReference>
<dbReference type="InterPro" id="IPR050361">
    <property type="entry name" value="MPP/UQCRC_Complex"/>
</dbReference>